<dbReference type="NCBIfam" id="NF041895">
    <property type="entry name" value="choice_anch_V"/>
    <property type="match status" value="1"/>
</dbReference>
<proteinExistence type="predicted"/>
<feature type="domain" description="Secretion system C-terminal sorting" evidence="1">
    <location>
        <begin position="195"/>
        <end position="272"/>
    </location>
</feature>
<evidence type="ECO:0000259" key="1">
    <source>
        <dbReference type="Pfam" id="PF18962"/>
    </source>
</evidence>
<dbReference type="Pfam" id="PF18962">
    <property type="entry name" value="Por_Secre_tail"/>
    <property type="match status" value="1"/>
</dbReference>
<reference evidence="2" key="1">
    <citation type="journal article" date="2020" name="mSystems">
        <title>Genome- and Community-Level Interaction Insights into Carbon Utilization and Element Cycling Functions of Hydrothermarchaeota in Hydrothermal Sediment.</title>
        <authorList>
            <person name="Zhou Z."/>
            <person name="Liu Y."/>
            <person name="Xu W."/>
            <person name="Pan J."/>
            <person name="Luo Z.H."/>
            <person name="Li M."/>
        </authorList>
    </citation>
    <scope>NUCLEOTIDE SEQUENCE [LARGE SCALE GENOMIC DNA]</scope>
    <source>
        <strain evidence="2">SpSt-500</strain>
    </source>
</reference>
<name>A0A832G691_9BACT</name>
<dbReference type="NCBIfam" id="TIGR04183">
    <property type="entry name" value="Por_Secre_tail"/>
    <property type="match status" value="1"/>
</dbReference>
<comment type="caution">
    <text evidence="2">The sequence shown here is derived from an EMBL/GenBank/DDBJ whole genome shotgun (WGS) entry which is preliminary data.</text>
</comment>
<gene>
    <name evidence="2" type="ORF">ENS56_01560</name>
</gene>
<evidence type="ECO:0000313" key="2">
    <source>
        <dbReference type="EMBL" id="HGT46705.1"/>
    </source>
</evidence>
<dbReference type="InterPro" id="IPR026444">
    <property type="entry name" value="Secre_tail"/>
</dbReference>
<dbReference type="EMBL" id="DSVI01000004">
    <property type="protein sequence ID" value="HGT46705.1"/>
    <property type="molecule type" value="Genomic_DNA"/>
</dbReference>
<dbReference type="AlphaFoldDB" id="A0A832G691"/>
<protein>
    <submittedName>
        <fullName evidence="2">T9SS type A sorting domain-containing protein</fullName>
    </submittedName>
</protein>
<sequence>MKKFKYNLLLVFTFLSIIVYAFKVQYPTGIVGLTEKDGALGCICHNFEKTDSVFAWIEGPDSVVLGNTVEYKLYLTGGPAVQGGFNLATLFGKVFPIDSLTQRLEYVQGDTQLTQTQPLNFIGDTIFWRFVYTAPDSALVDTIYSVVNSVNGDGNPSDADQWNFGRKFSITIYDSPISVKDNFVEVKDFILYQNYPNPFNPSTKISWQTPISSHQTLKIYDLLGNYIATLVDDNREAGVYEIDFDATKFNLTSGVYLISLSAGNFSETKKIVLMK</sequence>
<dbReference type="Gene3D" id="2.60.40.4070">
    <property type="match status" value="1"/>
</dbReference>
<organism evidence="2">
    <name type="scientific">Ignavibacterium album</name>
    <dbReference type="NCBI Taxonomy" id="591197"/>
    <lineage>
        <taxon>Bacteria</taxon>
        <taxon>Pseudomonadati</taxon>
        <taxon>Ignavibacteriota</taxon>
        <taxon>Ignavibacteria</taxon>
        <taxon>Ignavibacteriales</taxon>
        <taxon>Ignavibacteriaceae</taxon>
        <taxon>Ignavibacterium</taxon>
    </lineage>
</organism>
<accession>A0A832G691</accession>